<dbReference type="OrthoDB" id="117402at2"/>
<dbReference type="PANTHER" id="PTHR13887:SF14">
    <property type="entry name" value="DISULFIDE BOND FORMATION PROTEIN D"/>
    <property type="match status" value="1"/>
</dbReference>
<dbReference type="EMBL" id="QWLB01000011">
    <property type="protein sequence ID" value="RIH92966.1"/>
    <property type="molecule type" value="Genomic_DNA"/>
</dbReference>
<keyword evidence="6" id="KW-0812">Transmembrane</keyword>
<evidence type="ECO:0000259" key="7">
    <source>
        <dbReference type="PROSITE" id="PS51352"/>
    </source>
</evidence>
<reference evidence="8 9" key="1">
    <citation type="submission" date="2018-08" db="EMBL/GenBank/DDBJ databases">
        <title>Meiothermus granaticius genome AF-68 sequencing project.</title>
        <authorList>
            <person name="Da Costa M.S."/>
            <person name="Albuquerque L."/>
            <person name="Raposo P."/>
            <person name="Froufe H.J.C."/>
            <person name="Barroso C.S."/>
            <person name="Egas C."/>
        </authorList>
    </citation>
    <scope>NUCLEOTIDE SEQUENCE [LARGE SCALE GENOMIC DNA]</scope>
    <source>
        <strain evidence="8 9">AF-68</strain>
    </source>
</reference>
<comment type="caution">
    <text evidence="8">The sequence shown here is derived from an EMBL/GenBank/DDBJ whole genome shotgun (WGS) entry which is preliminary data.</text>
</comment>
<name>A0A399FBA2_9DEIN</name>
<dbReference type="RefSeq" id="WP_119356596.1">
    <property type="nucleotide sequence ID" value="NZ_BJXM01000003.1"/>
</dbReference>
<evidence type="ECO:0000313" key="8">
    <source>
        <dbReference type="EMBL" id="RIH92966.1"/>
    </source>
</evidence>
<keyword evidence="6" id="KW-0472">Membrane</keyword>
<dbReference type="AlphaFoldDB" id="A0A399FBA2"/>
<dbReference type="Gene3D" id="3.40.30.10">
    <property type="entry name" value="Glutaredoxin"/>
    <property type="match status" value="1"/>
</dbReference>
<comment type="similarity">
    <text evidence="1">Belongs to the thioredoxin family. DsbA subfamily.</text>
</comment>
<evidence type="ECO:0000256" key="2">
    <source>
        <dbReference type="ARBA" id="ARBA00022729"/>
    </source>
</evidence>
<proteinExistence type="inferred from homology"/>
<keyword evidence="2" id="KW-0732">Signal</keyword>
<dbReference type="InterPro" id="IPR013766">
    <property type="entry name" value="Thioredoxin_domain"/>
</dbReference>
<feature type="domain" description="Thioredoxin" evidence="7">
    <location>
        <begin position="21"/>
        <end position="214"/>
    </location>
</feature>
<feature type="transmembrane region" description="Helical" evidence="6">
    <location>
        <begin position="6"/>
        <end position="24"/>
    </location>
</feature>
<dbReference type="Proteomes" id="UP000266178">
    <property type="component" value="Unassembled WGS sequence"/>
</dbReference>
<gene>
    <name evidence="8" type="primary">bdbD_1</name>
    <name evidence="8" type="ORF">Mgrana_01089</name>
</gene>
<evidence type="ECO:0000256" key="1">
    <source>
        <dbReference type="ARBA" id="ARBA00005791"/>
    </source>
</evidence>
<keyword evidence="3" id="KW-0560">Oxidoreductase</keyword>
<sequence>MQRTLFIVVAAVAVILAGVLFFALRPKPTVSLNDAAQGARFVFGPADAKVTVVDFSNYLCPHCRDHALEVLPVIKKEYIDTGKIRYVFRDFPFTGQDSVIRAGEAAACAADANLFFEYHEALFRSQAQWANLSGDALDQFFADVAGQLGMAPATMLECLKSGKKQAGVLADRDMAAKLGLDSTPTFIVNGVKFSGSRGADSLNGWRKMLDDALAGKPVQPPQDGVSSQQ</sequence>
<evidence type="ECO:0000256" key="5">
    <source>
        <dbReference type="ARBA" id="ARBA00023284"/>
    </source>
</evidence>
<dbReference type="SUPFAM" id="SSF52833">
    <property type="entry name" value="Thioredoxin-like"/>
    <property type="match status" value="1"/>
</dbReference>
<dbReference type="PROSITE" id="PS51352">
    <property type="entry name" value="THIOREDOXIN_2"/>
    <property type="match status" value="1"/>
</dbReference>
<keyword evidence="4" id="KW-1015">Disulfide bond</keyword>
<keyword evidence="6" id="KW-1133">Transmembrane helix</keyword>
<keyword evidence="5" id="KW-0676">Redox-active center</keyword>
<dbReference type="Pfam" id="PF13462">
    <property type="entry name" value="Thioredoxin_4"/>
    <property type="match status" value="1"/>
</dbReference>
<evidence type="ECO:0000256" key="6">
    <source>
        <dbReference type="SAM" id="Phobius"/>
    </source>
</evidence>
<evidence type="ECO:0000256" key="4">
    <source>
        <dbReference type="ARBA" id="ARBA00023157"/>
    </source>
</evidence>
<protein>
    <submittedName>
        <fullName evidence="8">Disulfide bond formation protein D</fullName>
    </submittedName>
</protein>
<evidence type="ECO:0000313" key="9">
    <source>
        <dbReference type="Proteomes" id="UP000266178"/>
    </source>
</evidence>
<accession>A0A399FBA2</accession>
<evidence type="ECO:0000256" key="3">
    <source>
        <dbReference type="ARBA" id="ARBA00023002"/>
    </source>
</evidence>
<dbReference type="GO" id="GO:0016491">
    <property type="term" value="F:oxidoreductase activity"/>
    <property type="evidence" value="ECO:0007669"/>
    <property type="project" value="UniProtKB-KW"/>
</dbReference>
<keyword evidence="9" id="KW-1185">Reference proteome</keyword>
<dbReference type="PANTHER" id="PTHR13887">
    <property type="entry name" value="GLUTATHIONE S-TRANSFERASE KAPPA"/>
    <property type="match status" value="1"/>
</dbReference>
<organism evidence="8 9">
    <name type="scientific">Meiothermus granaticius NBRC 107808</name>
    <dbReference type="NCBI Taxonomy" id="1227551"/>
    <lineage>
        <taxon>Bacteria</taxon>
        <taxon>Thermotogati</taxon>
        <taxon>Deinococcota</taxon>
        <taxon>Deinococci</taxon>
        <taxon>Thermales</taxon>
        <taxon>Thermaceae</taxon>
        <taxon>Meiothermus</taxon>
    </lineage>
</organism>
<dbReference type="InterPro" id="IPR012336">
    <property type="entry name" value="Thioredoxin-like_fold"/>
</dbReference>
<dbReference type="InterPro" id="IPR036249">
    <property type="entry name" value="Thioredoxin-like_sf"/>
</dbReference>